<evidence type="ECO:0000256" key="4">
    <source>
        <dbReference type="SAM" id="MobiDB-lite"/>
    </source>
</evidence>
<evidence type="ECO:0000313" key="7">
    <source>
        <dbReference type="Proteomes" id="UP000799777"/>
    </source>
</evidence>
<dbReference type="AlphaFoldDB" id="A0A9P4LMW2"/>
<dbReference type="GO" id="GO:0005634">
    <property type="term" value="C:nucleus"/>
    <property type="evidence" value="ECO:0007669"/>
    <property type="project" value="TreeGrafter"/>
</dbReference>
<keyword evidence="3" id="KW-0539">Nucleus</keyword>
<keyword evidence="2" id="KW-0804">Transcription</keyword>
<dbReference type="CDD" id="cd12148">
    <property type="entry name" value="fungal_TF_MHR"/>
    <property type="match status" value="1"/>
</dbReference>
<reference evidence="6" key="1">
    <citation type="journal article" date="2020" name="Stud. Mycol.">
        <title>101 Dothideomycetes genomes: a test case for predicting lifestyles and emergence of pathogens.</title>
        <authorList>
            <person name="Haridas S."/>
            <person name="Albert R."/>
            <person name="Binder M."/>
            <person name="Bloem J."/>
            <person name="Labutti K."/>
            <person name="Salamov A."/>
            <person name="Andreopoulos B."/>
            <person name="Baker S."/>
            <person name="Barry K."/>
            <person name="Bills G."/>
            <person name="Bluhm B."/>
            <person name="Cannon C."/>
            <person name="Castanera R."/>
            <person name="Culley D."/>
            <person name="Daum C."/>
            <person name="Ezra D."/>
            <person name="Gonzalez J."/>
            <person name="Henrissat B."/>
            <person name="Kuo A."/>
            <person name="Liang C."/>
            <person name="Lipzen A."/>
            <person name="Lutzoni F."/>
            <person name="Magnuson J."/>
            <person name="Mondo S."/>
            <person name="Nolan M."/>
            <person name="Ohm R."/>
            <person name="Pangilinan J."/>
            <person name="Park H.-J."/>
            <person name="Ramirez L."/>
            <person name="Alfaro M."/>
            <person name="Sun H."/>
            <person name="Tritt A."/>
            <person name="Yoshinaga Y."/>
            <person name="Zwiers L.-H."/>
            <person name="Turgeon B."/>
            <person name="Goodwin S."/>
            <person name="Spatafora J."/>
            <person name="Crous P."/>
            <person name="Grigoriev I."/>
        </authorList>
    </citation>
    <scope>NUCLEOTIDE SEQUENCE</scope>
    <source>
        <strain evidence="6">CBS 110217</strain>
    </source>
</reference>
<keyword evidence="1" id="KW-0805">Transcription regulation</keyword>
<dbReference type="EMBL" id="ML978202">
    <property type="protein sequence ID" value="KAF2029324.1"/>
    <property type="molecule type" value="Genomic_DNA"/>
</dbReference>
<dbReference type="Proteomes" id="UP000799777">
    <property type="component" value="Unassembled WGS sequence"/>
</dbReference>
<dbReference type="PANTHER" id="PTHR47424">
    <property type="entry name" value="REGULATORY PROTEIN GAL4"/>
    <property type="match status" value="1"/>
</dbReference>
<sequence length="712" mass="79344">MSLALSTSTLQRTQTNNSKVQRPLPMQYMRKGKRPYEEAIIYSQSRMLQDPTGRVLYVGDSATLSFLQLLRMMVETVAGSSPFTNDPRRHKIVEVEAFFINTHGLLQVFERDRFQESLERCYADPLSVEPSWLCLLNLVFAIGLTMANPLSGSPEALIIDKLRSEHLDRAEVFYLNAKCLNDPMTGLEDQDFWAVQALLLMSVYMLAKSKRNTAFALLGMAARSAHALGLHREETMVIFSQEEQESRKNLWRSLFVFDRLLSCSLGRPTAISEDDCSGDELHPAEPPGEQPFNLNLHPILDYNETGPHALEAAVRSCSVIGLILRKVYQKRKISTRLAQEIADICKSWPRALPSMLHWRQAANASPSQGVAILHVNLFYCHSIILLTRPFFLYILNLETQRQVGQTASRGPRPYLRMEKFSEACVIASTHTILLVQNAFDAGYLSRRNPAVIYFLFAAALVIFANEFAGLYRVDASDTCIVNAVNIMSYCAESDQQASRLVYILSSFRDVVAQQRMRRQQNLTDNTSLPSISSQLYGVPMPNQTQAMSHANLGANLANSTDPLNSTSRLHQVPIHIYPGMETAPIQSPTQNFQSTSHLAANPALSQPPTDFSVHLSPIQDPLTNPLNTPSKPPSLSMMLDLSALEATRVPSLHSEESGQDEQIDFDALWAWPSNTPAMSPRPGMEGGVLERVQGISDSVVPMFGVSREGGQD</sequence>
<dbReference type="InterPro" id="IPR007219">
    <property type="entry name" value="XnlR_reg_dom"/>
</dbReference>
<evidence type="ECO:0000256" key="3">
    <source>
        <dbReference type="ARBA" id="ARBA00023242"/>
    </source>
</evidence>
<proteinExistence type="predicted"/>
<evidence type="ECO:0000259" key="5">
    <source>
        <dbReference type="SMART" id="SM00906"/>
    </source>
</evidence>
<dbReference type="Pfam" id="PF04082">
    <property type="entry name" value="Fungal_trans"/>
    <property type="match status" value="1"/>
</dbReference>
<feature type="domain" description="Xylanolytic transcriptional activator regulatory" evidence="5">
    <location>
        <begin position="214"/>
        <end position="289"/>
    </location>
</feature>
<evidence type="ECO:0000256" key="2">
    <source>
        <dbReference type="ARBA" id="ARBA00023163"/>
    </source>
</evidence>
<organism evidence="6 7">
    <name type="scientific">Setomelanomma holmii</name>
    <dbReference type="NCBI Taxonomy" id="210430"/>
    <lineage>
        <taxon>Eukaryota</taxon>
        <taxon>Fungi</taxon>
        <taxon>Dikarya</taxon>
        <taxon>Ascomycota</taxon>
        <taxon>Pezizomycotina</taxon>
        <taxon>Dothideomycetes</taxon>
        <taxon>Pleosporomycetidae</taxon>
        <taxon>Pleosporales</taxon>
        <taxon>Pleosporineae</taxon>
        <taxon>Phaeosphaeriaceae</taxon>
        <taxon>Setomelanomma</taxon>
    </lineage>
</organism>
<dbReference type="OrthoDB" id="4064873at2759"/>
<evidence type="ECO:0000313" key="6">
    <source>
        <dbReference type="EMBL" id="KAF2029324.1"/>
    </source>
</evidence>
<dbReference type="GO" id="GO:0000978">
    <property type="term" value="F:RNA polymerase II cis-regulatory region sequence-specific DNA binding"/>
    <property type="evidence" value="ECO:0007669"/>
    <property type="project" value="TreeGrafter"/>
</dbReference>
<name>A0A9P4LMW2_9PLEO</name>
<feature type="compositionally biased region" description="Polar residues" evidence="4">
    <location>
        <begin position="1"/>
        <end position="20"/>
    </location>
</feature>
<dbReference type="SMART" id="SM00906">
    <property type="entry name" value="Fungal_trans"/>
    <property type="match status" value="1"/>
</dbReference>
<dbReference type="GO" id="GO:0000981">
    <property type="term" value="F:DNA-binding transcription factor activity, RNA polymerase II-specific"/>
    <property type="evidence" value="ECO:0007669"/>
    <property type="project" value="TreeGrafter"/>
</dbReference>
<accession>A0A9P4LMW2</accession>
<dbReference type="GO" id="GO:0008270">
    <property type="term" value="F:zinc ion binding"/>
    <property type="evidence" value="ECO:0007669"/>
    <property type="project" value="InterPro"/>
</dbReference>
<dbReference type="PANTHER" id="PTHR47424:SF9">
    <property type="entry name" value="TAH-2"/>
    <property type="match status" value="1"/>
</dbReference>
<comment type="caution">
    <text evidence="6">The sequence shown here is derived from an EMBL/GenBank/DDBJ whole genome shotgun (WGS) entry which is preliminary data.</text>
</comment>
<evidence type="ECO:0000256" key="1">
    <source>
        <dbReference type="ARBA" id="ARBA00023015"/>
    </source>
</evidence>
<dbReference type="InterPro" id="IPR051127">
    <property type="entry name" value="Fungal_SecMet_Regulators"/>
</dbReference>
<dbReference type="GO" id="GO:0000435">
    <property type="term" value="P:positive regulation of transcription from RNA polymerase II promoter by galactose"/>
    <property type="evidence" value="ECO:0007669"/>
    <property type="project" value="TreeGrafter"/>
</dbReference>
<keyword evidence="7" id="KW-1185">Reference proteome</keyword>
<feature type="region of interest" description="Disordered" evidence="4">
    <location>
        <begin position="1"/>
        <end position="22"/>
    </location>
</feature>
<protein>
    <recommendedName>
        <fullName evidence="5">Xylanolytic transcriptional activator regulatory domain-containing protein</fullName>
    </recommendedName>
</protein>
<dbReference type="GO" id="GO:0006351">
    <property type="term" value="P:DNA-templated transcription"/>
    <property type="evidence" value="ECO:0007669"/>
    <property type="project" value="InterPro"/>
</dbReference>
<gene>
    <name evidence="6" type="ORF">EK21DRAFT_101251</name>
</gene>